<reference evidence="3" key="1">
    <citation type="journal article" date="2013" name="PLoS ONE">
        <title>Identification of genes and pathways related to phenol degradation in metagenomic libraries from petroleum refinery wastewater.</title>
        <authorList>
            <person name="Silva C.C."/>
            <person name="Hayden H."/>
            <person name="Sawbridge T."/>
            <person name="Mele P."/>
            <person name="De Paula S.O."/>
            <person name="Silva L.C."/>
            <person name="Vidigal P.M."/>
            <person name="Vicentini R."/>
            <person name="Sousa M.P."/>
            <person name="Torres A.P."/>
            <person name="Santiago V.M."/>
            <person name="Oliveira V.M."/>
        </authorList>
    </citation>
    <scope>NUCLEOTIDE SEQUENCE</scope>
</reference>
<dbReference type="SUPFAM" id="SSF52096">
    <property type="entry name" value="ClpP/crotonase"/>
    <property type="match status" value="1"/>
</dbReference>
<dbReference type="GO" id="GO:0004485">
    <property type="term" value="F:methylcrotonoyl-CoA carboxylase activity"/>
    <property type="evidence" value="ECO:0007669"/>
    <property type="project" value="TreeGrafter"/>
</dbReference>
<feature type="non-terminal residue" evidence="3">
    <location>
        <position position="327"/>
    </location>
</feature>
<feature type="region of interest" description="Disordered" evidence="1">
    <location>
        <begin position="1"/>
        <end position="28"/>
    </location>
</feature>
<proteinExistence type="predicted"/>
<dbReference type="EMBL" id="KC747109">
    <property type="protein sequence ID" value="AGL33529.1"/>
    <property type="molecule type" value="Genomic_DNA"/>
</dbReference>
<evidence type="ECO:0000313" key="3">
    <source>
        <dbReference type="EMBL" id="AGL33529.1"/>
    </source>
</evidence>
<organism evidence="3">
    <name type="scientific">uncultured Pseudomonadota bacterium</name>
    <dbReference type="NCBI Taxonomy" id="153809"/>
    <lineage>
        <taxon>Bacteria</taxon>
        <taxon>Pseudomonadati</taxon>
        <taxon>Pseudomonadota</taxon>
        <taxon>environmental samples</taxon>
    </lineage>
</organism>
<dbReference type="InterPro" id="IPR011762">
    <property type="entry name" value="COA_CT_N"/>
</dbReference>
<feature type="region of interest" description="Disordered" evidence="1">
    <location>
        <begin position="102"/>
        <end position="147"/>
    </location>
</feature>
<accession>R4MP50</accession>
<dbReference type="GO" id="GO:0006552">
    <property type="term" value="P:L-leucine catabolic process"/>
    <property type="evidence" value="ECO:0007669"/>
    <property type="project" value="TreeGrafter"/>
</dbReference>
<dbReference type="InterPro" id="IPR029045">
    <property type="entry name" value="ClpP/crotonase-like_dom_sf"/>
</dbReference>
<dbReference type="InterPro" id="IPR034733">
    <property type="entry name" value="AcCoA_carboxyl_beta"/>
</dbReference>
<evidence type="ECO:0000256" key="1">
    <source>
        <dbReference type="SAM" id="MobiDB-lite"/>
    </source>
</evidence>
<dbReference type="PROSITE" id="PS50980">
    <property type="entry name" value="COA_CT_NTER"/>
    <property type="match status" value="1"/>
</dbReference>
<feature type="domain" description="CoA carboxyltransferase N-terminal" evidence="2">
    <location>
        <begin position="165"/>
        <end position="327"/>
    </location>
</feature>
<dbReference type="PANTHER" id="PTHR22855:SF13">
    <property type="entry name" value="METHYLCROTONOYL-COA CARBOXYLASE BETA CHAIN, MITOCHONDRIAL"/>
    <property type="match status" value="1"/>
</dbReference>
<dbReference type="Pfam" id="PF01039">
    <property type="entry name" value="Carboxyl_trans"/>
    <property type="match status" value="1"/>
</dbReference>
<dbReference type="PANTHER" id="PTHR22855">
    <property type="entry name" value="ACETYL, PROPIONYL, PYRUVATE, AND GLUTACONYL CARBOXYLASE-RELATED"/>
    <property type="match status" value="1"/>
</dbReference>
<feature type="compositionally biased region" description="Low complexity" evidence="1">
    <location>
        <begin position="8"/>
        <end position="25"/>
    </location>
</feature>
<protein>
    <submittedName>
        <fullName evidence="3">Propionyl-CoA carboxylase</fullName>
    </submittedName>
</protein>
<dbReference type="AlphaFoldDB" id="R4MP50"/>
<dbReference type="Gene3D" id="3.90.226.10">
    <property type="entry name" value="2-enoyl-CoA Hydratase, Chain A, domain 1"/>
    <property type="match status" value="1"/>
</dbReference>
<dbReference type="InterPro" id="IPR045190">
    <property type="entry name" value="MCCB/AccD1-like"/>
</dbReference>
<evidence type="ECO:0000259" key="2">
    <source>
        <dbReference type="PROSITE" id="PS50980"/>
    </source>
</evidence>
<name>R4MP50_9PROT</name>
<dbReference type="GO" id="GO:1905202">
    <property type="term" value="C:methylcrotonoyl-CoA carboxylase complex"/>
    <property type="evidence" value="ECO:0007669"/>
    <property type="project" value="TreeGrafter"/>
</dbReference>
<sequence length="327" mass="34642">MSTQPGVTIRPRASISSRPRAATRPISTITPPSIATSAWNGALPLPSWTVPPRITRSTVVIAVSFAWNFRSGQCHTGAPGSCPAAAISVPLTDGIGRVRPADGAAVRSASGAESTSPAGSDPGAARRPGIGTPPGPGRLPWAGTKRARHEARPCVGFVWTGDRASMSWQPEIDELRRRQQMARRMGGPDKVKRQHDGGKLTVRERIDALLDPGSFHEIGSVAGKAVYDDEGNLVDFNASNTIIGRGRIDGRTVVLQGDDFTVRGGAADAAIWAKSTMAEQMANELRLPIVRLVDGTGGGGSVKSLEIDKRTYVSQMFGWQFATENMG</sequence>